<gene>
    <name evidence="2" type="ORF">DFP88_1202</name>
</gene>
<evidence type="ECO:0000313" key="3">
    <source>
        <dbReference type="Proteomes" id="UP000248311"/>
    </source>
</evidence>
<comment type="caution">
    <text evidence="2">The sequence shown here is derived from an EMBL/GenBank/DDBJ whole genome shotgun (WGS) entry which is preliminary data.</text>
</comment>
<dbReference type="Proteomes" id="UP000248311">
    <property type="component" value="Unassembled WGS sequence"/>
</dbReference>
<dbReference type="AlphaFoldDB" id="A0A318SY92"/>
<reference evidence="2 3" key="1">
    <citation type="submission" date="2018-06" db="EMBL/GenBank/DDBJ databases">
        <title>Genomic Encyclopedia of Type Strains, Phase III (KMG-III): the genomes of soil and plant-associated and newly described type strains.</title>
        <authorList>
            <person name="Whitman W."/>
        </authorList>
    </citation>
    <scope>NUCLEOTIDE SEQUENCE [LARGE SCALE GENOMIC DNA]</scope>
    <source>
        <strain evidence="2 3">CECT 9025</strain>
    </source>
</reference>
<feature type="region of interest" description="Disordered" evidence="1">
    <location>
        <begin position="1"/>
        <end position="74"/>
    </location>
</feature>
<protein>
    <submittedName>
        <fullName evidence="2">Uncharacterized protein</fullName>
    </submittedName>
</protein>
<dbReference type="EMBL" id="QJTE01000020">
    <property type="protein sequence ID" value="PYE80370.1"/>
    <property type="molecule type" value="Genomic_DNA"/>
</dbReference>
<name>A0A318SY92_9RHOB</name>
<organism evidence="2 3">
    <name type="scientific">Pseudoroseicyclus aestuarii</name>
    <dbReference type="NCBI Taxonomy" id="1795041"/>
    <lineage>
        <taxon>Bacteria</taxon>
        <taxon>Pseudomonadati</taxon>
        <taxon>Pseudomonadota</taxon>
        <taxon>Alphaproteobacteria</taxon>
        <taxon>Rhodobacterales</taxon>
        <taxon>Paracoccaceae</taxon>
        <taxon>Pseudoroseicyclus</taxon>
    </lineage>
</organism>
<dbReference type="OrthoDB" id="7850758at2"/>
<evidence type="ECO:0000313" key="2">
    <source>
        <dbReference type="EMBL" id="PYE80370.1"/>
    </source>
</evidence>
<proteinExistence type="predicted"/>
<keyword evidence="3" id="KW-1185">Reference proteome</keyword>
<feature type="region of interest" description="Disordered" evidence="1">
    <location>
        <begin position="251"/>
        <end position="273"/>
    </location>
</feature>
<feature type="compositionally biased region" description="Low complexity" evidence="1">
    <location>
        <begin position="23"/>
        <end position="69"/>
    </location>
</feature>
<accession>A0A318SY92</accession>
<dbReference type="RefSeq" id="WP_146227571.1">
    <property type="nucleotide sequence ID" value="NZ_QJTE01000020.1"/>
</dbReference>
<evidence type="ECO:0000256" key="1">
    <source>
        <dbReference type="SAM" id="MobiDB-lite"/>
    </source>
</evidence>
<feature type="compositionally biased region" description="Polar residues" evidence="1">
    <location>
        <begin position="255"/>
        <end position="265"/>
    </location>
</feature>
<sequence>MMAAPETRQQYGDQWKGAERPGARQQAEGPGQGAEGCAEQGAQQAGESAHTVEGSQQPGEPGQGVQQPEESNRDRVRRLLLTPLGFRFRRGTDAGEARRSLDALADELGYMSDASLSALRGMLASKGEGSARCFWPDPATFRGFAEIVQPRPLEEVPALVRWFRSVEGPRAVEAGTLVETFLWFEKKKAPPLTPQARAMVAQRAQQNRRRLEVISDRRAREVRNDAQDLEWERWYRSTLARVEALVARVQREKQVGQTDPAQDTTRTAEEVAR</sequence>